<reference evidence="2 3" key="1">
    <citation type="journal article" date="2019" name="Sci. Rep.">
        <title>Orb-weaving spider Araneus ventricosus genome elucidates the spidroin gene catalogue.</title>
        <authorList>
            <person name="Kono N."/>
            <person name="Nakamura H."/>
            <person name="Ohtoshi R."/>
            <person name="Moran D.A.P."/>
            <person name="Shinohara A."/>
            <person name="Yoshida Y."/>
            <person name="Fujiwara M."/>
            <person name="Mori M."/>
            <person name="Tomita M."/>
            <person name="Arakawa K."/>
        </authorList>
    </citation>
    <scope>NUCLEOTIDE SEQUENCE [LARGE SCALE GENOMIC DNA]</scope>
</reference>
<keyword evidence="1" id="KW-1133">Transmembrane helix</keyword>
<keyword evidence="1" id="KW-0472">Membrane</keyword>
<dbReference type="Proteomes" id="UP000499080">
    <property type="component" value="Unassembled WGS sequence"/>
</dbReference>
<name>A0A4Y2DD54_ARAVE</name>
<protein>
    <submittedName>
        <fullName evidence="2">Uncharacterized protein</fullName>
    </submittedName>
</protein>
<evidence type="ECO:0000256" key="1">
    <source>
        <dbReference type="SAM" id="Phobius"/>
    </source>
</evidence>
<evidence type="ECO:0000313" key="2">
    <source>
        <dbReference type="EMBL" id="GBM14057.1"/>
    </source>
</evidence>
<dbReference type="EMBL" id="BGPR01000338">
    <property type="protein sequence ID" value="GBM14057.1"/>
    <property type="molecule type" value="Genomic_DNA"/>
</dbReference>
<evidence type="ECO:0000313" key="3">
    <source>
        <dbReference type="Proteomes" id="UP000499080"/>
    </source>
</evidence>
<feature type="transmembrane region" description="Helical" evidence="1">
    <location>
        <begin position="39"/>
        <end position="58"/>
    </location>
</feature>
<sequence length="151" mass="17185">MDINDGPVLNWHVYPFCGRQGQPAAARPLGLQNCSTTEIIFETCIFVVLNLICLLLHYQSSMIYEKSKRDAGLSCKIICPSPTQNPFTEQKIRTEEASLSYLRRNRAEVNTALAGTEPTERKKDALFNIFFFFSSLSHKLQSHWLFMSFGS</sequence>
<keyword evidence="3" id="KW-1185">Reference proteome</keyword>
<comment type="caution">
    <text evidence="2">The sequence shown here is derived from an EMBL/GenBank/DDBJ whole genome shotgun (WGS) entry which is preliminary data.</text>
</comment>
<dbReference type="AlphaFoldDB" id="A0A4Y2DD54"/>
<keyword evidence="1" id="KW-0812">Transmembrane</keyword>
<accession>A0A4Y2DD54</accession>
<organism evidence="2 3">
    <name type="scientific">Araneus ventricosus</name>
    <name type="common">Orbweaver spider</name>
    <name type="synonym">Epeira ventricosa</name>
    <dbReference type="NCBI Taxonomy" id="182803"/>
    <lineage>
        <taxon>Eukaryota</taxon>
        <taxon>Metazoa</taxon>
        <taxon>Ecdysozoa</taxon>
        <taxon>Arthropoda</taxon>
        <taxon>Chelicerata</taxon>
        <taxon>Arachnida</taxon>
        <taxon>Araneae</taxon>
        <taxon>Araneomorphae</taxon>
        <taxon>Entelegynae</taxon>
        <taxon>Araneoidea</taxon>
        <taxon>Araneidae</taxon>
        <taxon>Araneus</taxon>
    </lineage>
</organism>
<gene>
    <name evidence="2" type="ORF">AVEN_209947_1</name>
</gene>
<proteinExistence type="predicted"/>